<proteinExistence type="predicted"/>
<reference evidence="3" key="1">
    <citation type="journal article" date="2014" name="Proc. Natl. Acad. Sci. U.S.A.">
        <title>Extensive sampling of basidiomycete genomes demonstrates inadequacy of the white-rot/brown-rot paradigm for wood decay fungi.</title>
        <authorList>
            <person name="Riley R."/>
            <person name="Salamov A.A."/>
            <person name="Brown D.W."/>
            <person name="Nagy L.G."/>
            <person name="Floudas D."/>
            <person name="Held B.W."/>
            <person name="Levasseur A."/>
            <person name="Lombard V."/>
            <person name="Morin E."/>
            <person name="Otillar R."/>
            <person name="Lindquist E.A."/>
            <person name="Sun H."/>
            <person name="LaButti K.M."/>
            <person name="Schmutz J."/>
            <person name="Jabbour D."/>
            <person name="Luo H."/>
            <person name="Baker S.E."/>
            <person name="Pisabarro A.G."/>
            <person name="Walton J.D."/>
            <person name="Blanchette R.A."/>
            <person name="Henrissat B."/>
            <person name="Martin F."/>
            <person name="Cullen D."/>
            <person name="Hibbett D.S."/>
            <person name="Grigoriev I.V."/>
        </authorList>
    </citation>
    <scope>NUCLEOTIDE SEQUENCE [LARGE SCALE GENOMIC DNA]</scope>
    <source>
        <strain evidence="3">CBS 339.88</strain>
    </source>
</reference>
<gene>
    <name evidence="2" type="ORF">GALMADRAFT_146536</name>
</gene>
<name>A0A067SBS0_GALM3</name>
<dbReference type="OrthoDB" id="10667828at2759"/>
<sequence>MPSKYSPYSIPVDSSEYITRLDNHSMDDLRNLARVSSPLCSLKGIYYASRPASPSQSPPISPALFRTTSFDSSADFYTRFSPFAIPITQDDIRYSVYDDADEDRGVSPNGSSEDEENPLRTPFPPSLSNHGHAHNLADLHFSRVNRFHGTGGDAQSTLSSPSMYSTESAAPTITSFLIKNLIRKNSLLKPNAGLERQPRNLEDQIILNVPPSPTTPTVIDYASKPPMKTKFGVYRTVRRGVIRVLRRKPAGPAQSKEGADSIHSGISATDIPSHEASSSASLMDVTPIIPRPNEVGARSSASMFTRKRKVTMSSINTTITAPPATPSTPRSYFNLGFSLRRGRKKTPDYSVDVQPIDLSAQMTNHKSFRRSVVRRSVSFSGYANYDFALDPDDVRLVRTALRWADQES</sequence>
<dbReference type="Proteomes" id="UP000027222">
    <property type="component" value="Unassembled WGS sequence"/>
</dbReference>
<evidence type="ECO:0000313" key="2">
    <source>
        <dbReference type="EMBL" id="KDR68316.1"/>
    </source>
</evidence>
<organism evidence="2 3">
    <name type="scientific">Galerina marginata (strain CBS 339.88)</name>
    <dbReference type="NCBI Taxonomy" id="685588"/>
    <lineage>
        <taxon>Eukaryota</taxon>
        <taxon>Fungi</taxon>
        <taxon>Dikarya</taxon>
        <taxon>Basidiomycota</taxon>
        <taxon>Agaricomycotina</taxon>
        <taxon>Agaricomycetes</taxon>
        <taxon>Agaricomycetidae</taxon>
        <taxon>Agaricales</taxon>
        <taxon>Agaricineae</taxon>
        <taxon>Strophariaceae</taxon>
        <taxon>Galerina</taxon>
    </lineage>
</organism>
<evidence type="ECO:0000256" key="1">
    <source>
        <dbReference type="SAM" id="MobiDB-lite"/>
    </source>
</evidence>
<evidence type="ECO:0000313" key="3">
    <source>
        <dbReference type="Proteomes" id="UP000027222"/>
    </source>
</evidence>
<dbReference type="EMBL" id="KL142409">
    <property type="protein sequence ID" value="KDR68316.1"/>
    <property type="molecule type" value="Genomic_DNA"/>
</dbReference>
<dbReference type="HOGENOM" id="CLU_674462_0_0_1"/>
<protein>
    <submittedName>
        <fullName evidence="2">Uncharacterized protein</fullName>
    </submittedName>
</protein>
<accession>A0A067SBS0</accession>
<keyword evidence="3" id="KW-1185">Reference proteome</keyword>
<feature type="region of interest" description="Disordered" evidence="1">
    <location>
        <begin position="100"/>
        <end position="132"/>
    </location>
</feature>
<feature type="region of interest" description="Disordered" evidence="1">
    <location>
        <begin position="247"/>
        <end position="279"/>
    </location>
</feature>
<dbReference type="AlphaFoldDB" id="A0A067SBS0"/>